<organism evidence="2 3">
    <name type="scientific">Ponticoccus alexandrii</name>
    <dbReference type="NCBI Taxonomy" id="1943633"/>
    <lineage>
        <taxon>Bacteria</taxon>
        <taxon>Pseudomonadati</taxon>
        <taxon>Pseudomonadota</taxon>
        <taxon>Alphaproteobacteria</taxon>
        <taxon>Rhodobacterales</taxon>
        <taxon>Roseobacteraceae</taxon>
        <taxon>Ponticoccus</taxon>
    </lineage>
</organism>
<protein>
    <submittedName>
        <fullName evidence="2">DUF898 family protein</fullName>
    </submittedName>
</protein>
<dbReference type="EMBL" id="CP047166">
    <property type="protein sequence ID" value="QRF67961.1"/>
    <property type="molecule type" value="Genomic_DNA"/>
</dbReference>
<dbReference type="InterPro" id="IPR010295">
    <property type="entry name" value="DUF898"/>
</dbReference>
<accession>A0ABX7FCX3</accession>
<reference evidence="2 3" key="1">
    <citation type="submission" date="2019-12" db="EMBL/GenBank/DDBJ databases">
        <title>Complete Genome Sequence of a Quorum-Sensing Bacterium,Rhodobacteraceae bacterium C31, Isolated from a marine microalgae symbiotic bacteria.</title>
        <authorList>
            <person name="Zhang Y."/>
        </authorList>
    </citation>
    <scope>NUCLEOTIDE SEQUENCE [LARGE SCALE GENOMIC DNA]</scope>
    <source>
        <strain evidence="2 3">C31</strain>
    </source>
</reference>
<sequence length="409" mass="44529">MDSDLPTMDLHYTGEKGPLFGLTLKTGLLTVVTLGIYRFWAKTRIRKYIWSSVNAGGDTFEYTGTGLEKFLGFLVAIVFLAVYLGIVQMVLFYFGLNIMIDPETAEPAQVIGQVAAIYISFFAVLPFLLYAMYRARRYKMARTRFRGIRLGMEKGAWGYVARALGYGVLSVITLGILTPLSTFKLEKYMADRSFYGSARVHQHGRWTALYPAMKHLFIALAILLVSGGLMAWSMIASVHASASMVVISGIGLFVGYIWFIIGAVYYGVRSFGYLMGHKTLGDEISFVSEPRAGTVVKIYILGGLLLSVLASVVFGVVGALAAAFVPLMMDAGPTTMIVLGLLGAVGYVIALVVTQALSMILITQPILAHYIDTIRVRNPEALNRIAQREAETGVDAEGFADALDIGGAI</sequence>
<dbReference type="Proteomes" id="UP000596387">
    <property type="component" value="Chromosome"/>
</dbReference>
<feature type="transmembrane region" description="Helical" evidence="1">
    <location>
        <begin position="298"/>
        <end position="325"/>
    </location>
</feature>
<proteinExistence type="predicted"/>
<keyword evidence="1" id="KW-1133">Transmembrane helix</keyword>
<evidence type="ECO:0000256" key="1">
    <source>
        <dbReference type="SAM" id="Phobius"/>
    </source>
</evidence>
<dbReference type="Pfam" id="PF05987">
    <property type="entry name" value="DUF898"/>
    <property type="match status" value="1"/>
</dbReference>
<feature type="transmembrane region" description="Helical" evidence="1">
    <location>
        <begin position="245"/>
        <end position="268"/>
    </location>
</feature>
<name>A0ABX7FCX3_9RHOB</name>
<feature type="transmembrane region" description="Helical" evidence="1">
    <location>
        <begin position="20"/>
        <end position="40"/>
    </location>
</feature>
<keyword evidence="3" id="KW-1185">Reference proteome</keyword>
<keyword evidence="1" id="KW-0472">Membrane</keyword>
<gene>
    <name evidence="2" type="ORF">GQA70_17615</name>
</gene>
<dbReference type="RefSeq" id="WP_023851099.1">
    <property type="nucleotide sequence ID" value="NZ_CP047166.1"/>
</dbReference>
<evidence type="ECO:0000313" key="3">
    <source>
        <dbReference type="Proteomes" id="UP000596387"/>
    </source>
</evidence>
<keyword evidence="1" id="KW-0812">Transmembrane</keyword>
<feature type="transmembrane region" description="Helical" evidence="1">
    <location>
        <begin position="156"/>
        <end position="177"/>
    </location>
</feature>
<feature type="transmembrane region" description="Helical" evidence="1">
    <location>
        <begin position="70"/>
        <end position="95"/>
    </location>
</feature>
<feature type="transmembrane region" description="Helical" evidence="1">
    <location>
        <begin position="337"/>
        <end position="362"/>
    </location>
</feature>
<evidence type="ECO:0000313" key="2">
    <source>
        <dbReference type="EMBL" id="QRF67961.1"/>
    </source>
</evidence>
<feature type="transmembrane region" description="Helical" evidence="1">
    <location>
        <begin position="216"/>
        <end position="238"/>
    </location>
</feature>
<feature type="transmembrane region" description="Helical" evidence="1">
    <location>
        <begin position="115"/>
        <end position="135"/>
    </location>
</feature>